<comment type="caution">
    <text evidence="2">The sequence shown here is derived from an EMBL/GenBank/DDBJ whole genome shotgun (WGS) entry which is preliminary data.</text>
</comment>
<feature type="transmembrane region" description="Helical" evidence="1">
    <location>
        <begin position="77"/>
        <end position="94"/>
    </location>
</feature>
<dbReference type="AlphaFoldDB" id="A0A845F0R2"/>
<keyword evidence="1" id="KW-1133">Transmembrane helix</keyword>
<feature type="transmembrane region" description="Helical" evidence="1">
    <location>
        <begin position="6"/>
        <end position="22"/>
    </location>
</feature>
<organism evidence="2 3">
    <name type="scientific">Guptibacillus hwajinpoensis</name>
    <dbReference type="NCBI Taxonomy" id="208199"/>
    <lineage>
        <taxon>Bacteria</taxon>
        <taxon>Bacillati</taxon>
        <taxon>Bacillota</taxon>
        <taxon>Bacilli</taxon>
        <taxon>Bacillales</taxon>
        <taxon>Guptibacillaceae</taxon>
        <taxon>Guptibacillus</taxon>
    </lineage>
</organism>
<dbReference type="EMBL" id="WMEY01000004">
    <property type="protein sequence ID" value="MYL64316.1"/>
    <property type="molecule type" value="Genomic_DNA"/>
</dbReference>
<evidence type="ECO:0000313" key="3">
    <source>
        <dbReference type="Proteomes" id="UP000447833"/>
    </source>
</evidence>
<gene>
    <name evidence="2" type="ORF">GLW07_13245</name>
</gene>
<name>A0A845F0R2_9BACL</name>
<protein>
    <submittedName>
        <fullName evidence="2">Uncharacterized protein</fullName>
    </submittedName>
</protein>
<proteinExistence type="predicted"/>
<keyword evidence="1" id="KW-0812">Transmembrane</keyword>
<dbReference type="RefSeq" id="WP_160919778.1">
    <property type="nucleotide sequence ID" value="NZ_WMEY01000004.1"/>
</dbReference>
<evidence type="ECO:0000256" key="1">
    <source>
        <dbReference type="SAM" id="Phobius"/>
    </source>
</evidence>
<reference evidence="2 3" key="1">
    <citation type="submission" date="2019-11" db="EMBL/GenBank/DDBJ databases">
        <title>Genome sequences of 17 halophilic strains isolated from different environments.</title>
        <authorList>
            <person name="Furrow R.E."/>
        </authorList>
    </citation>
    <scope>NUCLEOTIDE SEQUENCE [LARGE SCALE GENOMIC DNA]</scope>
    <source>
        <strain evidence="2 3">22506_14_FS</strain>
    </source>
</reference>
<feature type="transmembrane region" description="Helical" evidence="1">
    <location>
        <begin position="53"/>
        <end position="70"/>
    </location>
</feature>
<evidence type="ECO:0000313" key="2">
    <source>
        <dbReference type="EMBL" id="MYL64316.1"/>
    </source>
</evidence>
<dbReference type="Proteomes" id="UP000447833">
    <property type="component" value="Unassembled WGS sequence"/>
</dbReference>
<keyword evidence="1" id="KW-0472">Membrane</keyword>
<accession>A0A845F0R2</accession>
<sequence length="392" mass="45553">MNNFIGVFFYLLILAITLLIYRKSDEFEPYLVLKLIGYTILGGFSFQFNEWKLPLGFLIYILFFTNMKVNAKAKKRAVYLGLVIFLVSTIVPWVQNYIYEQPKEVAVLNSNFYEGSLAKEWENIHSKLGDRGYPVKVLDFDMAISDEGEIEDLDMYVEENATRGKVHYHITLSDEDKEFIVERRKVGTEGFHFASETLTEGEFFFNQIDLLQKPMLNEEGVDTYYLSSSGQRTNYPQTDDDSYRIDTAGKREVKNSDLPTDAIVVDICDGDCDYRAYFLFDVLEGMPPITEDNVLDIAQQQSSEIRSWLINHTGDGLGLEKDGEYFLTKDGKKEKVSKETYFKVLTETPKITINHNEPMLEVTVKNPYGDEPHQMEFTYNKEWREVNWVRFQ</sequence>